<dbReference type="InterPro" id="IPR040690">
    <property type="entry name" value="FtsX_ECD"/>
</dbReference>
<keyword evidence="6 11" id="KW-0812">Transmembrane</keyword>
<feature type="domain" description="FtsX extracellular" evidence="13">
    <location>
        <begin position="68"/>
        <end position="162"/>
    </location>
</feature>
<dbReference type="Pfam" id="PF18075">
    <property type="entry name" value="FtsX_ECD"/>
    <property type="match status" value="1"/>
</dbReference>
<organism evidence="14 15">
    <name type="scientific">Thalassobacillus cyri</name>
    <dbReference type="NCBI Taxonomy" id="571932"/>
    <lineage>
        <taxon>Bacteria</taxon>
        <taxon>Bacillati</taxon>
        <taxon>Bacillota</taxon>
        <taxon>Bacilli</taxon>
        <taxon>Bacillales</taxon>
        <taxon>Bacillaceae</taxon>
        <taxon>Thalassobacillus</taxon>
    </lineage>
</organism>
<evidence type="ECO:0000313" key="14">
    <source>
        <dbReference type="EMBL" id="SEA40230.1"/>
    </source>
</evidence>
<evidence type="ECO:0000256" key="10">
    <source>
        <dbReference type="PIRNR" id="PIRNR003097"/>
    </source>
</evidence>
<evidence type="ECO:0000256" key="7">
    <source>
        <dbReference type="ARBA" id="ARBA00022989"/>
    </source>
</evidence>
<evidence type="ECO:0000259" key="13">
    <source>
        <dbReference type="Pfam" id="PF18075"/>
    </source>
</evidence>
<keyword evidence="9 10" id="KW-0131">Cell cycle</keyword>
<accession>A0A1H4AWI5</accession>
<dbReference type="InterPro" id="IPR004513">
    <property type="entry name" value="FtsX"/>
</dbReference>
<evidence type="ECO:0000256" key="2">
    <source>
        <dbReference type="ARBA" id="ARBA00007379"/>
    </source>
</evidence>
<dbReference type="Proteomes" id="UP000198584">
    <property type="component" value="Unassembled WGS sequence"/>
</dbReference>
<sequence length="307" mass="34618">MMNIEVITAMKLRTMGRHFREGSKSVWRNGWMTVSSVGAVTTTLLLVGVFLALMLNLNQITQEVEKDVEIKVLLDRTLQEDKDISRVEKELNSISDVGSVEFSSKEQELERLIESMGDEGKAFELFDQSNPLKDAFVVKPSDPTDTMEVADKIRGIEGVSEVNYGEEIVQRLLQFNEYARTIGLALIIALVFTAIFLISNTIKITIIARKKEIGIMKLVGATNGFIRWPFFIEGMLLGILGAIIPIAAVVSGYYYLYYNLRDKIQFEFIQLLPFDPFAWQLSLLILGIGVFIGIWGSVMSVRKFLKV</sequence>
<dbReference type="PANTHER" id="PTHR47755:SF1">
    <property type="entry name" value="CELL DIVISION PROTEIN FTSX"/>
    <property type="match status" value="1"/>
</dbReference>
<dbReference type="PANTHER" id="PTHR47755">
    <property type="entry name" value="CELL DIVISION PROTEIN FTSX"/>
    <property type="match status" value="1"/>
</dbReference>
<keyword evidence="15" id="KW-1185">Reference proteome</keyword>
<feature type="domain" description="ABC3 transporter permease C-terminal" evidence="12">
    <location>
        <begin position="186"/>
        <end position="306"/>
    </location>
</feature>
<reference evidence="15" key="1">
    <citation type="submission" date="2016-10" db="EMBL/GenBank/DDBJ databases">
        <authorList>
            <person name="Varghese N."/>
            <person name="Submissions S."/>
        </authorList>
    </citation>
    <scope>NUCLEOTIDE SEQUENCE [LARGE SCALE GENOMIC DNA]</scope>
    <source>
        <strain evidence="15">CCM7597</strain>
    </source>
</reference>
<keyword evidence="5 10" id="KW-0132">Cell division</keyword>
<evidence type="ECO:0000256" key="3">
    <source>
        <dbReference type="ARBA" id="ARBA00021907"/>
    </source>
</evidence>
<dbReference type="GO" id="GO:0051301">
    <property type="term" value="P:cell division"/>
    <property type="evidence" value="ECO:0007669"/>
    <property type="project" value="UniProtKB-KW"/>
</dbReference>
<feature type="transmembrane region" description="Helical" evidence="11">
    <location>
        <begin position="235"/>
        <end position="257"/>
    </location>
</feature>
<feature type="transmembrane region" description="Helical" evidence="11">
    <location>
        <begin position="30"/>
        <end position="55"/>
    </location>
</feature>
<evidence type="ECO:0000256" key="4">
    <source>
        <dbReference type="ARBA" id="ARBA00022475"/>
    </source>
</evidence>
<keyword evidence="7 11" id="KW-1133">Transmembrane helix</keyword>
<evidence type="ECO:0000259" key="12">
    <source>
        <dbReference type="Pfam" id="PF02687"/>
    </source>
</evidence>
<gene>
    <name evidence="14" type="ORF">SAMN05421743_104225</name>
</gene>
<evidence type="ECO:0000256" key="6">
    <source>
        <dbReference type="ARBA" id="ARBA00022692"/>
    </source>
</evidence>
<keyword evidence="4 10" id="KW-1003">Cell membrane</keyword>
<dbReference type="GO" id="GO:0005886">
    <property type="term" value="C:plasma membrane"/>
    <property type="evidence" value="ECO:0007669"/>
    <property type="project" value="UniProtKB-SubCell"/>
</dbReference>
<dbReference type="STRING" id="571932.SAMN05421743_104225"/>
<evidence type="ECO:0000256" key="8">
    <source>
        <dbReference type="ARBA" id="ARBA00023136"/>
    </source>
</evidence>
<evidence type="ECO:0000256" key="9">
    <source>
        <dbReference type="ARBA" id="ARBA00023306"/>
    </source>
</evidence>
<comment type="function">
    <text evidence="10">Part of the ABC transporter FtsEX involved in asymmetric cellular division facilitating the initiation of sporulation.</text>
</comment>
<evidence type="ECO:0000256" key="5">
    <source>
        <dbReference type="ARBA" id="ARBA00022618"/>
    </source>
</evidence>
<comment type="subcellular location">
    <subcellularLocation>
        <location evidence="1">Cell membrane</location>
        <topology evidence="1">Multi-pass membrane protein</topology>
    </subcellularLocation>
</comment>
<name>A0A1H4AWI5_9BACI</name>
<dbReference type="NCBIfam" id="NF038347">
    <property type="entry name" value="FtsX_Gpos"/>
    <property type="match status" value="1"/>
</dbReference>
<feature type="transmembrane region" description="Helical" evidence="11">
    <location>
        <begin position="182"/>
        <end position="202"/>
    </location>
</feature>
<evidence type="ECO:0000256" key="11">
    <source>
        <dbReference type="SAM" id="Phobius"/>
    </source>
</evidence>
<evidence type="ECO:0000256" key="1">
    <source>
        <dbReference type="ARBA" id="ARBA00004651"/>
    </source>
</evidence>
<evidence type="ECO:0000313" key="15">
    <source>
        <dbReference type="Proteomes" id="UP000198584"/>
    </source>
</evidence>
<dbReference type="InterPro" id="IPR003838">
    <property type="entry name" value="ABC3_permease_C"/>
</dbReference>
<feature type="transmembrane region" description="Helical" evidence="11">
    <location>
        <begin position="277"/>
        <end position="298"/>
    </location>
</feature>
<keyword evidence="8 10" id="KW-0472">Membrane</keyword>
<comment type="similarity">
    <text evidence="2 10">Belongs to the ABC-4 integral membrane protein family. FtsX subfamily.</text>
</comment>
<dbReference type="AlphaFoldDB" id="A0A1H4AWI5"/>
<dbReference type="Gene3D" id="3.30.70.3040">
    <property type="match status" value="1"/>
</dbReference>
<protein>
    <recommendedName>
        <fullName evidence="3 10">Cell division protein FtsX</fullName>
    </recommendedName>
</protein>
<proteinExistence type="inferred from homology"/>
<dbReference type="Pfam" id="PF02687">
    <property type="entry name" value="FtsX"/>
    <property type="match status" value="1"/>
</dbReference>
<dbReference type="PIRSF" id="PIRSF003097">
    <property type="entry name" value="FtsX"/>
    <property type="match status" value="1"/>
</dbReference>
<dbReference type="EMBL" id="FNQR01000004">
    <property type="protein sequence ID" value="SEA40230.1"/>
    <property type="molecule type" value="Genomic_DNA"/>
</dbReference>
<dbReference type="InterPro" id="IPR058204">
    <property type="entry name" value="FtsX_firmicutes-type"/>
</dbReference>